<gene>
    <name evidence="2" type="ORF">S03H2_62422</name>
</gene>
<sequence>MLKASMAANKKGSTANTPNADGYLDIIGAKGRQAGVALAVLRGDTIG</sequence>
<protein>
    <submittedName>
        <fullName evidence="2">Uncharacterized protein</fullName>
    </submittedName>
</protein>
<organism evidence="2">
    <name type="scientific">marine sediment metagenome</name>
    <dbReference type="NCBI Taxonomy" id="412755"/>
    <lineage>
        <taxon>unclassified sequences</taxon>
        <taxon>metagenomes</taxon>
        <taxon>ecological metagenomes</taxon>
    </lineage>
</organism>
<comment type="caution">
    <text evidence="2">The sequence shown here is derived from an EMBL/GenBank/DDBJ whole genome shotgun (WGS) entry which is preliminary data.</text>
</comment>
<dbReference type="EMBL" id="BARU01040374">
    <property type="protein sequence ID" value="GAH77372.1"/>
    <property type="molecule type" value="Genomic_DNA"/>
</dbReference>
<dbReference type="AlphaFoldDB" id="X1I6N5"/>
<name>X1I6N5_9ZZZZ</name>
<feature type="region of interest" description="Disordered" evidence="1">
    <location>
        <begin position="1"/>
        <end position="20"/>
    </location>
</feature>
<evidence type="ECO:0000313" key="2">
    <source>
        <dbReference type="EMBL" id="GAH77372.1"/>
    </source>
</evidence>
<accession>X1I6N5</accession>
<evidence type="ECO:0000256" key="1">
    <source>
        <dbReference type="SAM" id="MobiDB-lite"/>
    </source>
</evidence>
<proteinExistence type="predicted"/>
<reference evidence="2" key="1">
    <citation type="journal article" date="2014" name="Front. Microbiol.">
        <title>High frequency of phylogenetically diverse reductive dehalogenase-homologous genes in deep subseafloor sedimentary metagenomes.</title>
        <authorList>
            <person name="Kawai M."/>
            <person name="Futagami T."/>
            <person name="Toyoda A."/>
            <person name="Takaki Y."/>
            <person name="Nishi S."/>
            <person name="Hori S."/>
            <person name="Arai W."/>
            <person name="Tsubouchi T."/>
            <person name="Morono Y."/>
            <person name="Uchiyama I."/>
            <person name="Ito T."/>
            <person name="Fujiyama A."/>
            <person name="Inagaki F."/>
            <person name="Takami H."/>
        </authorList>
    </citation>
    <scope>NUCLEOTIDE SEQUENCE</scope>
    <source>
        <strain evidence="2">Expedition CK06-06</strain>
    </source>
</reference>